<gene>
    <name evidence="5 8" type="primary">prmC</name>
    <name evidence="8" type="ORF">H9901_05290</name>
</gene>
<keyword evidence="2 5" id="KW-0808">Transferase</keyword>
<evidence type="ECO:0000313" key="9">
    <source>
        <dbReference type="Proteomes" id="UP000777303"/>
    </source>
</evidence>
<feature type="binding site" evidence="5">
    <location>
        <position position="145"/>
    </location>
    <ligand>
        <name>S-adenosyl-L-methionine</name>
        <dbReference type="ChEBI" id="CHEBI:59789"/>
    </ligand>
</feature>
<feature type="domain" description="Methyltransferase small" evidence="6">
    <location>
        <begin position="108"/>
        <end position="195"/>
    </location>
</feature>
<dbReference type="Gene3D" id="1.10.8.10">
    <property type="entry name" value="DNA helicase RuvA subunit, C-terminal domain"/>
    <property type="match status" value="1"/>
</dbReference>
<evidence type="ECO:0000256" key="3">
    <source>
        <dbReference type="ARBA" id="ARBA00022691"/>
    </source>
</evidence>
<dbReference type="Proteomes" id="UP000777303">
    <property type="component" value="Unassembled WGS sequence"/>
</dbReference>
<reference evidence="8" key="1">
    <citation type="journal article" date="2021" name="PeerJ">
        <title>Extensive microbial diversity within the chicken gut microbiome revealed by metagenomics and culture.</title>
        <authorList>
            <person name="Gilroy R."/>
            <person name="Ravi A."/>
            <person name="Getino M."/>
            <person name="Pursley I."/>
            <person name="Horton D.L."/>
            <person name="Alikhan N.F."/>
            <person name="Baker D."/>
            <person name="Gharbi K."/>
            <person name="Hall N."/>
            <person name="Watson M."/>
            <person name="Adriaenssens E.M."/>
            <person name="Foster-Nyarko E."/>
            <person name="Jarju S."/>
            <person name="Secka A."/>
            <person name="Antonio M."/>
            <person name="Oren A."/>
            <person name="Chaudhuri R.R."/>
            <person name="La Ragione R."/>
            <person name="Hildebrand F."/>
            <person name="Pallen M.J."/>
        </authorList>
    </citation>
    <scope>NUCLEOTIDE SEQUENCE</scope>
    <source>
        <strain evidence="8">F6-6636</strain>
    </source>
</reference>
<evidence type="ECO:0000256" key="5">
    <source>
        <dbReference type="HAMAP-Rule" id="MF_02126"/>
    </source>
</evidence>
<dbReference type="GO" id="GO:0102559">
    <property type="term" value="F:peptide chain release factor N(5)-glutamine methyltransferase activity"/>
    <property type="evidence" value="ECO:0007669"/>
    <property type="project" value="UniProtKB-EC"/>
</dbReference>
<feature type="domain" description="Release factor glutamine methyltransferase N-terminal" evidence="7">
    <location>
        <begin position="10"/>
        <end position="77"/>
    </location>
</feature>
<dbReference type="EC" id="2.1.1.297" evidence="5"/>
<comment type="catalytic activity">
    <reaction evidence="4 5">
        <text>L-glutaminyl-[peptide chain release factor] + S-adenosyl-L-methionine = N(5)-methyl-L-glutaminyl-[peptide chain release factor] + S-adenosyl-L-homocysteine + H(+)</text>
        <dbReference type="Rhea" id="RHEA:42896"/>
        <dbReference type="Rhea" id="RHEA-COMP:10271"/>
        <dbReference type="Rhea" id="RHEA-COMP:10272"/>
        <dbReference type="ChEBI" id="CHEBI:15378"/>
        <dbReference type="ChEBI" id="CHEBI:30011"/>
        <dbReference type="ChEBI" id="CHEBI:57856"/>
        <dbReference type="ChEBI" id="CHEBI:59789"/>
        <dbReference type="ChEBI" id="CHEBI:61891"/>
        <dbReference type="EC" id="2.1.1.297"/>
    </reaction>
</comment>
<dbReference type="InterPro" id="IPR007848">
    <property type="entry name" value="Small_mtfrase_dom"/>
</dbReference>
<dbReference type="NCBIfam" id="TIGR00536">
    <property type="entry name" value="hemK_fam"/>
    <property type="match status" value="1"/>
</dbReference>
<dbReference type="PANTHER" id="PTHR18895">
    <property type="entry name" value="HEMK METHYLTRANSFERASE"/>
    <property type="match status" value="1"/>
</dbReference>
<dbReference type="PROSITE" id="PS00092">
    <property type="entry name" value="N6_MTASE"/>
    <property type="match status" value="1"/>
</dbReference>
<dbReference type="InterPro" id="IPR019874">
    <property type="entry name" value="RF_methyltr_PrmC"/>
</dbReference>
<dbReference type="HAMAP" id="MF_02126">
    <property type="entry name" value="RF_methyltr_PrmC"/>
    <property type="match status" value="1"/>
</dbReference>
<evidence type="ECO:0000256" key="2">
    <source>
        <dbReference type="ARBA" id="ARBA00022679"/>
    </source>
</evidence>
<dbReference type="Gene3D" id="3.40.50.150">
    <property type="entry name" value="Vaccinia Virus protein VP39"/>
    <property type="match status" value="1"/>
</dbReference>
<comment type="caution">
    <text evidence="8">The sequence shown here is derived from an EMBL/GenBank/DDBJ whole genome shotgun (WGS) entry which is preliminary data.</text>
</comment>
<evidence type="ECO:0000313" key="8">
    <source>
        <dbReference type="EMBL" id="MBU3852095.1"/>
    </source>
</evidence>
<dbReference type="InterPro" id="IPR029063">
    <property type="entry name" value="SAM-dependent_MTases_sf"/>
</dbReference>
<comment type="function">
    <text evidence="5">Methylates the class 1 translation termination release factors RF1/PrfA and RF2/PrfB on the glutamine residue of the universally conserved GGQ motif.</text>
</comment>
<evidence type="ECO:0000259" key="6">
    <source>
        <dbReference type="Pfam" id="PF05175"/>
    </source>
</evidence>
<organism evidence="8 9">
    <name type="scientific">Candidatus Paralactobacillus gallistercoris</name>
    <dbReference type="NCBI Taxonomy" id="2838724"/>
    <lineage>
        <taxon>Bacteria</taxon>
        <taxon>Bacillati</taxon>
        <taxon>Bacillota</taxon>
        <taxon>Bacilli</taxon>
        <taxon>Lactobacillales</taxon>
        <taxon>Lactobacillaceae</taxon>
        <taxon>Lactobacillus</taxon>
    </lineage>
</organism>
<dbReference type="InterPro" id="IPR004556">
    <property type="entry name" value="HemK-like"/>
</dbReference>
<evidence type="ECO:0000256" key="1">
    <source>
        <dbReference type="ARBA" id="ARBA00022603"/>
    </source>
</evidence>
<name>A0A948TK38_9LACO</name>
<dbReference type="GO" id="GO:0003676">
    <property type="term" value="F:nucleic acid binding"/>
    <property type="evidence" value="ECO:0007669"/>
    <property type="project" value="InterPro"/>
</dbReference>
<dbReference type="InterPro" id="IPR040758">
    <property type="entry name" value="PrmC_N"/>
</dbReference>
<comment type="caution">
    <text evidence="5">Lacks conserved residue(s) required for the propagation of feature annotation.</text>
</comment>
<dbReference type="CDD" id="cd02440">
    <property type="entry name" value="AdoMet_MTases"/>
    <property type="match status" value="1"/>
</dbReference>
<dbReference type="Pfam" id="PF17827">
    <property type="entry name" value="PrmC_N"/>
    <property type="match status" value="1"/>
</dbReference>
<feature type="binding site" evidence="5">
    <location>
        <begin position="187"/>
        <end position="190"/>
    </location>
    <ligand>
        <name>substrate</name>
    </ligand>
</feature>
<protein>
    <recommendedName>
        <fullName evidence="5">Release factor glutamine methyltransferase</fullName>
        <shortName evidence="5">RF MTase</shortName>
        <ecNumber evidence="5">2.1.1.297</ecNumber>
    </recommendedName>
    <alternativeName>
        <fullName evidence="5">N5-glutamine methyltransferase PrmC</fullName>
    </alternativeName>
    <alternativeName>
        <fullName evidence="5">Protein-(glutamine-N5) MTase PrmC</fullName>
    </alternativeName>
    <alternativeName>
        <fullName evidence="5">Protein-glutamine N-methyltransferase PrmC</fullName>
    </alternativeName>
</protein>
<accession>A0A948TK38</accession>
<keyword evidence="1 5" id="KW-0489">Methyltransferase</keyword>
<sequence>MNYNHTVFKALQWAFLILDQTTHDRSDAEYLMEHWQKWNHTQLLLHYRDELSEQQWQTFQNMIQRVVNDEPPQYIIGTAPFNDYEFKVTPAVLIPRLETEELCQWALVNIKQHHYQKILDIGTGSGILAITLKKKIPTLKVTATDISQAALQVAQENAQTLHADVTFKQGDLFTPIGDEKFDLIISNPPYIAYNEIAVMDRSVYQNEPHVALFAEHQGLAIYERLAAQLPTHLTPQGQALFEFGYHQQPALQQLFTQAWPQARLTFRKDIAGHMRMLQVQAPKEA</sequence>
<dbReference type="GO" id="GO:0032259">
    <property type="term" value="P:methylation"/>
    <property type="evidence" value="ECO:0007669"/>
    <property type="project" value="UniProtKB-KW"/>
</dbReference>
<dbReference type="InterPro" id="IPR050320">
    <property type="entry name" value="N5-glutamine_MTase"/>
</dbReference>
<keyword evidence="3 5" id="KW-0949">S-adenosyl-L-methionine</keyword>
<feature type="binding site" evidence="5">
    <location>
        <begin position="122"/>
        <end position="126"/>
    </location>
    <ligand>
        <name>S-adenosyl-L-methionine</name>
        <dbReference type="ChEBI" id="CHEBI:59789"/>
    </ligand>
</feature>
<comment type="similarity">
    <text evidence="5">Belongs to the protein N5-glutamine methyltransferase family. PrmC subfamily.</text>
</comment>
<dbReference type="Pfam" id="PF05175">
    <property type="entry name" value="MTS"/>
    <property type="match status" value="1"/>
</dbReference>
<dbReference type="SUPFAM" id="SSF53335">
    <property type="entry name" value="S-adenosyl-L-methionine-dependent methyltransferases"/>
    <property type="match status" value="1"/>
</dbReference>
<dbReference type="EMBL" id="JAHLFS010000063">
    <property type="protein sequence ID" value="MBU3852095.1"/>
    <property type="molecule type" value="Genomic_DNA"/>
</dbReference>
<evidence type="ECO:0000259" key="7">
    <source>
        <dbReference type="Pfam" id="PF17827"/>
    </source>
</evidence>
<dbReference type="InterPro" id="IPR002052">
    <property type="entry name" value="DNA_methylase_N6_adenine_CS"/>
</dbReference>
<reference evidence="8" key="2">
    <citation type="submission" date="2021-04" db="EMBL/GenBank/DDBJ databases">
        <authorList>
            <person name="Gilroy R."/>
        </authorList>
    </citation>
    <scope>NUCLEOTIDE SEQUENCE</scope>
    <source>
        <strain evidence="8">F6-6636</strain>
    </source>
</reference>
<proteinExistence type="inferred from homology"/>
<dbReference type="PANTHER" id="PTHR18895:SF74">
    <property type="entry name" value="MTRF1L RELEASE FACTOR GLUTAMINE METHYLTRANSFERASE"/>
    <property type="match status" value="1"/>
</dbReference>
<feature type="binding site" evidence="5">
    <location>
        <position position="187"/>
    </location>
    <ligand>
        <name>S-adenosyl-L-methionine</name>
        <dbReference type="ChEBI" id="CHEBI:59789"/>
    </ligand>
</feature>
<dbReference type="AlphaFoldDB" id="A0A948TK38"/>
<evidence type="ECO:0000256" key="4">
    <source>
        <dbReference type="ARBA" id="ARBA00048391"/>
    </source>
</evidence>
<dbReference type="NCBIfam" id="TIGR03534">
    <property type="entry name" value="RF_mod_PrmC"/>
    <property type="match status" value="1"/>
</dbReference>